<feature type="transmembrane region" description="Helical" evidence="14">
    <location>
        <begin position="96"/>
        <end position="118"/>
    </location>
</feature>
<protein>
    <recommendedName>
        <fullName evidence="14">Olfactory receptor</fullName>
    </recommendedName>
</protein>
<dbReference type="PRINTS" id="PR00237">
    <property type="entry name" value="GPCRRHODOPSN"/>
</dbReference>
<dbReference type="InterPro" id="IPR052921">
    <property type="entry name" value="GPCR1_Superfamily_Member"/>
</dbReference>
<dbReference type="Gene3D" id="1.20.1070.10">
    <property type="entry name" value="Rhodopsin 7-helix transmembrane proteins"/>
    <property type="match status" value="1"/>
</dbReference>
<dbReference type="PANTHER" id="PTHR26451:SF847">
    <property type="entry name" value="ODORANT RECEPTOR-RELATED"/>
    <property type="match status" value="1"/>
</dbReference>
<evidence type="ECO:0000256" key="2">
    <source>
        <dbReference type="ARBA" id="ARBA00022475"/>
    </source>
</evidence>
<comment type="caution">
    <text evidence="16">The sequence shown here is derived from an EMBL/GenBank/DDBJ whole genome shotgun (WGS) entry which is preliminary data.</text>
</comment>
<dbReference type="PRINTS" id="PR00245">
    <property type="entry name" value="OLFACTORYR"/>
</dbReference>
<keyword evidence="6 14" id="KW-1133">Transmembrane helix</keyword>
<proteinExistence type="inferred from homology"/>
<dbReference type="GO" id="GO:0005886">
    <property type="term" value="C:plasma membrane"/>
    <property type="evidence" value="ECO:0007669"/>
    <property type="project" value="UniProtKB-SubCell"/>
</dbReference>
<dbReference type="InterPro" id="IPR017452">
    <property type="entry name" value="GPCR_Rhodpsn_7TM"/>
</dbReference>
<keyword evidence="4 13" id="KW-0812">Transmembrane</keyword>
<feature type="transmembrane region" description="Helical" evidence="14">
    <location>
        <begin position="266"/>
        <end position="289"/>
    </location>
</feature>
<evidence type="ECO:0000313" key="16">
    <source>
        <dbReference type="EMBL" id="KAK2840438.1"/>
    </source>
</evidence>
<dbReference type="PROSITE" id="PS50262">
    <property type="entry name" value="G_PROTEIN_RECEP_F1_2"/>
    <property type="match status" value="1"/>
</dbReference>
<dbReference type="GO" id="GO:0004984">
    <property type="term" value="F:olfactory receptor activity"/>
    <property type="evidence" value="ECO:0007669"/>
    <property type="project" value="InterPro"/>
</dbReference>
<evidence type="ECO:0000256" key="14">
    <source>
        <dbReference type="RuleBase" id="RU363047"/>
    </source>
</evidence>
<evidence type="ECO:0000256" key="4">
    <source>
        <dbReference type="ARBA" id="ARBA00022692"/>
    </source>
</evidence>
<feature type="transmembrane region" description="Helical" evidence="14">
    <location>
        <begin position="139"/>
        <end position="162"/>
    </location>
</feature>
<evidence type="ECO:0000256" key="8">
    <source>
        <dbReference type="ARBA" id="ARBA00023136"/>
    </source>
</evidence>
<keyword evidence="3 14" id="KW-0716">Sensory transduction</keyword>
<dbReference type="PROSITE" id="PS00237">
    <property type="entry name" value="G_PROTEIN_RECEP_F1_1"/>
    <property type="match status" value="1"/>
</dbReference>
<keyword evidence="11" id="KW-0325">Glycoprotein</keyword>
<dbReference type="SUPFAM" id="SSF81321">
    <property type="entry name" value="Family A G protein-coupled receptor-like"/>
    <property type="match status" value="1"/>
</dbReference>
<comment type="similarity">
    <text evidence="13">Belongs to the G-protein coupled receptor 1 family.</text>
</comment>
<feature type="transmembrane region" description="Helical" evidence="14">
    <location>
        <begin position="193"/>
        <end position="219"/>
    </location>
</feature>
<dbReference type="AlphaFoldDB" id="A0AA88MLF4"/>
<comment type="subcellular location">
    <subcellularLocation>
        <location evidence="1 14">Cell membrane</location>
        <topology evidence="1 14">Multi-pass membrane protein</topology>
    </subcellularLocation>
</comment>
<keyword evidence="17" id="KW-1185">Reference proteome</keyword>
<evidence type="ECO:0000256" key="9">
    <source>
        <dbReference type="ARBA" id="ARBA00023157"/>
    </source>
</evidence>
<dbReference type="GO" id="GO:0005549">
    <property type="term" value="F:odorant binding"/>
    <property type="evidence" value="ECO:0007669"/>
    <property type="project" value="TreeGrafter"/>
</dbReference>
<feature type="domain" description="G-protein coupled receptors family 1 profile" evidence="15">
    <location>
        <begin position="39"/>
        <end position="287"/>
    </location>
</feature>
<dbReference type="GO" id="GO:0004930">
    <property type="term" value="F:G protein-coupled receptor activity"/>
    <property type="evidence" value="ECO:0007669"/>
    <property type="project" value="UniProtKB-KW"/>
</dbReference>
<dbReference type="Proteomes" id="UP001187415">
    <property type="component" value="Unassembled WGS sequence"/>
</dbReference>
<evidence type="ECO:0000256" key="3">
    <source>
        <dbReference type="ARBA" id="ARBA00022606"/>
    </source>
</evidence>
<feature type="transmembrane region" description="Helical" evidence="14">
    <location>
        <begin position="57"/>
        <end position="76"/>
    </location>
</feature>
<evidence type="ECO:0000256" key="12">
    <source>
        <dbReference type="ARBA" id="ARBA00023224"/>
    </source>
</evidence>
<keyword evidence="9" id="KW-1015">Disulfide bond</keyword>
<dbReference type="FunFam" id="1.20.1070.10:FF:000024">
    <property type="entry name" value="Olfactory receptor"/>
    <property type="match status" value="1"/>
</dbReference>
<name>A0AA88MLF4_CHASR</name>
<reference evidence="16" key="1">
    <citation type="submission" date="2023-07" db="EMBL/GenBank/DDBJ databases">
        <title>Chromosome-level Genome Assembly of Striped Snakehead (Channa striata).</title>
        <authorList>
            <person name="Liu H."/>
        </authorList>
    </citation>
    <scope>NUCLEOTIDE SEQUENCE</scope>
    <source>
        <strain evidence="16">Gz</strain>
        <tissue evidence="16">Muscle</tissue>
    </source>
</reference>
<evidence type="ECO:0000259" key="15">
    <source>
        <dbReference type="PROSITE" id="PS50262"/>
    </source>
</evidence>
<dbReference type="PANTHER" id="PTHR26451">
    <property type="entry name" value="G_PROTEIN_RECEP_F1_2 DOMAIN-CONTAINING PROTEIN"/>
    <property type="match status" value="1"/>
</dbReference>
<organism evidence="16 17">
    <name type="scientific">Channa striata</name>
    <name type="common">Snakehead murrel</name>
    <name type="synonym">Ophicephalus striatus</name>
    <dbReference type="NCBI Taxonomy" id="64152"/>
    <lineage>
        <taxon>Eukaryota</taxon>
        <taxon>Metazoa</taxon>
        <taxon>Chordata</taxon>
        <taxon>Craniata</taxon>
        <taxon>Vertebrata</taxon>
        <taxon>Euteleostomi</taxon>
        <taxon>Actinopterygii</taxon>
        <taxon>Neopterygii</taxon>
        <taxon>Teleostei</taxon>
        <taxon>Neoteleostei</taxon>
        <taxon>Acanthomorphata</taxon>
        <taxon>Anabantaria</taxon>
        <taxon>Anabantiformes</taxon>
        <taxon>Channoidei</taxon>
        <taxon>Channidae</taxon>
        <taxon>Channa</taxon>
    </lineage>
</organism>
<evidence type="ECO:0000256" key="10">
    <source>
        <dbReference type="ARBA" id="ARBA00023170"/>
    </source>
</evidence>
<keyword evidence="12 13" id="KW-0807">Transducer</keyword>
<keyword evidence="10 13" id="KW-0675">Receptor</keyword>
<evidence type="ECO:0000256" key="1">
    <source>
        <dbReference type="ARBA" id="ARBA00004651"/>
    </source>
</evidence>
<feature type="transmembrane region" description="Helical" evidence="14">
    <location>
        <begin position="23"/>
        <end position="48"/>
    </location>
</feature>
<evidence type="ECO:0000313" key="17">
    <source>
        <dbReference type="Proteomes" id="UP001187415"/>
    </source>
</evidence>
<evidence type="ECO:0000256" key="11">
    <source>
        <dbReference type="ARBA" id="ARBA00023180"/>
    </source>
</evidence>
<sequence length="312" mass="35742">MVDLLNITSITFNGYVEVQKYRYVYFMILFTAYVLIICFNFTIVFLIWKHKNLHEPMYIFIAALLINSVFYSTNIYPKLLTDVLSDKQVISYSASLFQWFAYYSLGGSEFLLLAAMSYDRYVSVCKPLHYTTIMRKTTVSLLLLFCWIVPGCHVAVTVAWSADKQLCNLNLKGIFCNNSVYELHCVSSRALSVYGVIVLLNIALFPMLFIVVTYIKILIISYGSGRVLRKKAAETCTPHLLVLISFSCLCVYDVVILRVATDFSKTARLIMTLQIVLSNPLFNPIIYGLKMKEISKHMKKSWIKAKFIQTAN</sequence>
<dbReference type="InterPro" id="IPR000725">
    <property type="entry name" value="Olfact_rcpt"/>
</dbReference>
<evidence type="ECO:0000256" key="5">
    <source>
        <dbReference type="ARBA" id="ARBA00022725"/>
    </source>
</evidence>
<evidence type="ECO:0000256" key="13">
    <source>
        <dbReference type="RuleBase" id="RU000688"/>
    </source>
</evidence>
<keyword evidence="7 13" id="KW-0297">G-protein coupled receptor</keyword>
<feature type="transmembrane region" description="Helical" evidence="14">
    <location>
        <begin position="240"/>
        <end position="260"/>
    </location>
</feature>
<dbReference type="InterPro" id="IPR000276">
    <property type="entry name" value="GPCR_Rhodpsn"/>
</dbReference>
<keyword evidence="2 14" id="KW-1003">Cell membrane</keyword>
<evidence type="ECO:0000256" key="6">
    <source>
        <dbReference type="ARBA" id="ARBA00022989"/>
    </source>
</evidence>
<keyword evidence="5 14" id="KW-0552">Olfaction</keyword>
<dbReference type="EMBL" id="JAUPFM010000010">
    <property type="protein sequence ID" value="KAK2840438.1"/>
    <property type="molecule type" value="Genomic_DNA"/>
</dbReference>
<accession>A0AA88MLF4</accession>
<dbReference type="Pfam" id="PF13853">
    <property type="entry name" value="7tm_4"/>
    <property type="match status" value="1"/>
</dbReference>
<evidence type="ECO:0000256" key="7">
    <source>
        <dbReference type="ARBA" id="ARBA00023040"/>
    </source>
</evidence>
<gene>
    <name evidence="16" type="ORF">Q5P01_014178</name>
</gene>
<keyword evidence="8 14" id="KW-0472">Membrane</keyword>